<dbReference type="InterPro" id="IPR045149">
    <property type="entry name" value="OS-9-like"/>
</dbReference>
<dbReference type="GO" id="GO:0030968">
    <property type="term" value="P:endoplasmic reticulum unfolded protein response"/>
    <property type="evidence" value="ECO:0007669"/>
    <property type="project" value="UniProtKB-UniRule"/>
</dbReference>
<dbReference type="GO" id="GO:0030246">
    <property type="term" value="F:carbohydrate binding"/>
    <property type="evidence" value="ECO:0007669"/>
    <property type="project" value="UniProtKB-UniRule"/>
</dbReference>
<dbReference type="PANTHER" id="PTHR15414">
    <property type="entry name" value="OS-9-RELATED"/>
    <property type="match status" value="1"/>
</dbReference>
<evidence type="ECO:0000313" key="10">
    <source>
        <dbReference type="Proteomes" id="UP000019384"/>
    </source>
</evidence>
<evidence type="ECO:0000256" key="3">
    <source>
        <dbReference type="ARBA" id="ARBA00022729"/>
    </source>
</evidence>
<feature type="domain" description="MRH" evidence="8">
    <location>
        <begin position="66"/>
        <end position="199"/>
    </location>
</feature>
<keyword evidence="4 7" id="KW-0430">Lectin</keyword>
<dbReference type="GO" id="GO:0005788">
    <property type="term" value="C:endoplasmic reticulum lumen"/>
    <property type="evidence" value="ECO:0007669"/>
    <property type="project" value="UniProtKB-UniRule"/>
</dbReference>
<dbReference type="GO" id="GO:0005789">
    <property type="term" value="C:endoplasmic reticulum membrane"/>
    <property type="evidence" value="ECO:0007669"/>
    <property type="project" value="UniProtKB-SubCell"/>
</dbReference>
<dbReference type="RefSeq" id="XP_022456440.1">
    <property type="nucleotide sequence ID" value="XM_022604921.1"/>
</dbReference>
<accession>W6MG49</accession>
<protein>
    <recommendedName>
        <fullName evidence="7">Endoplasmic reticulum lectin</fullName>
    </recommendedName>
    <alternativeName>
        <fullName evidence="7">Protein OS-9 homolog</fullName>
    </alternativeName>
</protein>
<dbReference type="EMBL" id="HG793125">
    <property type="protein sequence ID" value="CDK24423.1"/>
    <property type="molecule type" value="Genomic_DNA"/>
</dbReference>
<gene>
    <name evidence="9" type="ORF">KUCA_T00000385001</name>
</gene>
<dbReference type="PROSITE" id="PS51914">
    <property type="entry name" value="MRH"/>
    <property type="match status" value="1"/>
</dbReference>
<reference evidence="9" key="1">
    <citation type="submission" date="2013-12" db="EMBL/GenBank/DDBJ databases">
        <authorList>
            <person name="Genoscope - CEA"/>
        </authorList>
    </citation>
    <scope>NUCLEOTIDE SEQUENCE</scope>
    <source>
        <strain evidence="9">CBS 1993</strain>
    </source>
</reference>
<sequence length="366" mass="41946">MDVTYRVFGDSDMPLVLPDVNDNVYGAIDQVGYRRCRSQRATIPTDFKPSRQQVLEIESAKKELLSLMTDIVNPFMIVRNDVNSFWTYIYTPSLVSQHHFSEIDGQFKAHPDQSYTLGRAEPRNGTDSFHVEFDERGTISLYEEWKNGTLCDLTLEPRKIKVSYVCDPSYENKDMITSIAELQSCEYETRISVPELCRFPSFRKRSLDLSRLECEEYLPTMSHQGRLSVIDMNKLDAIPLGEGVILGTIANYPFHVLLTTAMRGSLDNTTEINRQLLKSVLLRIAKRTLTNINRFPCPDWSDQSANSFVFTSDLYGINGIRIATVYLEVLEDEVSISTTDSSFRSNYIVYNDRNPFPSEILRNSRS</sequence>
<evidence type="ECO:0000256" key="1">
    <source>
        <dbReference type="ARBA" id="ARBA00004367"/>
    </source>
</evidence>
<comment type="subcellular location">
    <subcellularLocation>
        <location evidence="1 7">Endoplasmic reticulum membrane</location>
        <topology evidence="1 7">Peripheral membrane protein</topology>
        <orientation evidence="1 7">Lumenal side</orientation>
    </subcellularLocation>
</comment>
<dbReference type="GeneID" id="34517828"/>
<evidence type="ECO:0000259" key="8">
    <source>
        <dbReference type="PROSITE" id="PS51914"/>
    </source>
</evidence>
<proteinExistence type="inferred from homology"/>
<evidence type="ECO:0000256" key="7">
    <source>
        <dbReference type="RuleBase" id="RU369099"/>
    </source>
</evidence>
<keyword evidence="6" id="KW-1015">Disulfide bond</keyword>
<name>W6MG49_9ASCO</name>
<dbReference type="Proteomes" id="UP000019384">
    <property type="component" value="Unassembled WGS sequence"/>
</dbReference>
<dbReference type="HOGENOM" id="CLU_756636_0_0_1"/>
<evidence type="ECO:0000256" key="4">
    <source>
        <dbReference type="ARBA" id="ARBA00022734"/>
    </source>
</evidence>
<evidence type="ECO:0000256" key="2">
    <source>
        <dbReference type="ARBA" id="ARBA00009918"/>
    </source>
</evidence>
<evidence type="ECO:0000256" key="6">
    <source>
        <dbReference type="ARBA" id="ARBA00023157"/>
    </source>
</evidence>
<keyword evidence="7" id="KW-0472">Membrane</keyword>
<keyword evidence="3" id="KW-0732">Signal</keyword>
<keyword evidence="5 7" id="KW-0256">Endoplasmic reticulum</keyword>
<reference evidence="9" key="2">
    <citation type="submission" date="2014-02" db="EMBL/GenBank/DDBJ databases">
        <title>Complete DNA sequence of /Kuraishia capsulata/ illustrates novel genomic features among budding yeasts (/Saccharomycotina/).</title>
        <authorList>
            <person name="Morales L."/>
            <person name="Noel B."/>
            <person name="Porcel B."/>
            <person name="Marcet-Houben M."/>
            <person name="Hullo M-F."/>
            <person name="Sacerdot C."/>
            <person name="Tekaia F."/>
            <person name="Leh-Louis V."/>
            <person name="Despons L."/>
            <person name="Khanna V."/>
            <person name="Aury J-M."/>
            <person name="Barbe V."/>
            <person name="Couloux A."/>
            <person name="Labadie K."/>
            <person name="Pelletier E."/>
            <person name="Souciet J-L."/>
            <person name="Boekhout T."/>
            <person name="Gabaldon T."/>
            <person name="Wincker P."/>
            <person name="Dujon B."/>
        </authorList>
    </citation>
    <scope>NUCLEOTIDE SEQUENCE</scope>
    <source>
        <strain evidence="9">CBS 1993</strain>
    </source>
</reference>
<dbReference type="STRING" id="1382522.W6MG49"/>
<dbReference type="Gene3D" id="2.70.130.10">
    <property type="entry name" value="Mannose-6-phosphate receptor binding domain"/>
    <property type="match status" value="1"/>
</dbReference>
<comment type="function">
    <text evidence="7">Lectin involved in the quality control of the secretory pathway. As a member of the endoplasmic reticulum-associated degradation lumenal (ERAD-L) surveillance system, targets misfolded endoplasmic reticulum lumenal glycoproteins for degradation.</text>
</comment>
<keyword evidence="10" id="KW-1185">Reference proteome</keyword>
<organism evidence="9 10">
    <name type="scientific">Kuraishia capsulata CBS 1993</name>
    <dbReference type="NCBI Taxonomy" id="1382522"/>
    <lineage>
        <taxon>Eukaryota</taxon>
        <taxon>Fungi</taxon>
        <taxon>Dikarya</taxon>
        <taxon>Ascomycota</taxon>
        <taxon>Saccharomycotina</taxon>
        <taxon>Pichiomycetes</taxon>
        <taxon>Pichiales</taxon>
        <taxon>Pichiaceae</taxon>
        <taxon>Kuraishia</taxon>
    </lineage>
</organism>
<dbReference type="PANTHER" id="PTHR15414:SF0">
    <property type="entry name" value="ENDOPLASMIC RETICULUM LECTIN 1"/>
    <property type="match status" value="1"/>
</dbReference>
<evidence type="ECO:0000256" key="5">
    <source>
        <dbReference type="ARBA" id="ARBA00022824"/>
    </source>
</evidence>
<dbReference type="InterPro" id="IPR044865">
    <property type="entry name" value="MRH_dom"/>
</dbReference>
<dbReference type="AlphaFoldDB" id="W6MG49"/>
<dbReference type="InterPro" id="IPR009011">
    <property type="entry name" value="Man6P_isomerase_rcpt-bd_dom_sf"/>
</dbReference>
<dbReference type="GO" id="GO:0030970">
    <property type="term" value="P:retrograde protein transport, ER to cytosol"/>
    <property type="evidence" value="ECO:0007669"/>
    <property type="project" value="TreeGrafter"/>
</dbReference>
<dbReference type="OrthoDB" id="448954at2759"/>
<comment type="similarity">
    <text evidence="2 7">Belongs to the OS-9 family.</text>
</comment>
<evidence type="ECO:0000313" key="9">
    <source>
        <dbReference type="EMBL" id="CDK24423.1"/>
    </source>
</evidence>